<dbReference type="Pfam" id="PF00892">
    <property type="entry name" value="EamA"/>
    <property type="match status" value="2"/>
</dbReference>
<feature type="transmembrane region" description="Helical" evidence="6">
    <location>
        <begin position="64"/>
        <end position="84"/>
    </location>
</feature>
<comment type="similarity">
    <text evidence="2">Belongs to the EamA transporter family.</text>
</comment>
<dbReference type="InterPro" id="IPR000620">
    <property type="entry name" value="EamA_dom"/>
</dbReference>
<dbReference type="PANTHER" id="PTHR32322:SF2">
    <property type="entry name" value="EAMA DOMAIN-CONTAINING PROTEIN"/>
    <property type="match status" value="1"/>
</dbReference>
<feature type="transmembrane region" description="Helical" evidence="6">
    <location>
        <begin position="121"/>
        <end position="142"/>
    </location>
</feature>
<feature type="transmembrane region" description="Helical" evidence="6">
    <location>
        <begin position="263"/>
        <end position="282"/>
    </location>
</feature>
<evidence type="ECO:0000256" key="1">
    <source>
        <dbReference type="ARBA" id="ARBA00004141"/>
    </source>
</evidence>
<evidence type="ECO:0000313" key="8">
    <source>
        <dbReference type="EMBL" id="CDT80316.1"/>
    </source>
</evidence>
<dbReference type="Proteomes" id="UP000041625">
    <property type="component" value="Unassembled WGS sequence"/>
</dbReference>
<accession>A0AA86WR50</accession>
<dbReference type="SUPFAM" id="SSF103481">
    <property type="entry name" value="Multidrug resistance efflux transporter EmrE"/>
    <property type="match status" value="2"/>
</dbReference>
<dbReference type="PANTHER" id="PTHR32322">
    <property type="entry name" value="INNER MEMBRANE TRANSPORTER"/>
    <property type="match status" value="1"/>
</dbReference>
<dbReference type="InterPro" id="IPR037185">
    <property type="entry name" value="EmrE-like"/>
</dbReference>
<keyword evidence="9" id="KW-1185">Reference proteome</keyword>
<keyword evidence="5 6" id="KW-0472">Membrane</keyword>
<feature type="domain" description="EamA" evidence="7">
    <location>
        <begin position="149"/>
        <end position="277"/>
    </location>
</feature>
<evidence type="ECO:0000256" key="2">
    <source>
        <dbReference type="ARBA" id="ARBA00007362"/>
    </source>
</evidence>
<comment type="subcellular location">
    <subcellularLocation>
        <location evidence="1">Membrane</location>
        <topology evidence="1">Multi-pass membrane protein</topology>
    </subcellularLocation>
</comment>
<evidence type="ECO:0000259" key="7">
    <source>
        <dbReference type="Pfam" id="PF00892"/>
    </source>
</evidence>
<dbReference type="RefSeq" id="WP_050651302.1">
    <property type="nucleotide sequence ID" value="NZ_LK933979.1"/>
</dbReference>
<sequence>MLSRVRGELYLLLATLCAAVGWLASKFVLQEISSGAFIAGRFILASLLLLPFCYRRLRALPSILLVKSALVGLLLAFSIHIWVYSVRITNNLSEGAFIMSLAMIIAPLTRWLILNVRPNRAFWLSLPVAILGMVLLTLKNGWHIDISQWYFLLSSFLLSIHFVLNKHLSDEIDSYSSICIQMLFVGMTGILLFLVEEKTNSNISEPVIIWFLVSVFIATSLRYLVQSLGQYKVKPEVSSLIMILEPVWTLILSLIILGESFGMQKLLGAAAIVLSLVTYILVSKKYP</sequence>
<evidence type="ECO:0000256" key="3">
    <source>
        <dbReference type="ARBA" id="ARBA00022692"/>
    </source>
</evidence>
<evidence type="ECO:0000313" key="9">
    <source>
        <dbReference type="Proteomes" id="UP000041625"/>
    </source>
</evidence>
<proteinExistence type="inferred from homology"/>
<keyword evidence="4 6" id="KW-1133">Transmembrane helix</keyword>
<feature type="transmembrane region" description="Helical" evidence="6">
    <location>
        <begin position="148"/>
        <end position="164"/>
    </location>
</feature>
<dbReference type="AlphaFoldDB" id="A0AA86WR50"/>
<keyword evidence="3 6" id="KW-0812">Transmembrane</keyword>
<name>A0AA86WR50_9VIBR</name>
<protein>
    <submittedName>
        <fullName evidence="8">Permease</fullName>
    </submittedName>
</protein>
<evidence type="ECO:0000256" key="4">
    <source>
        <dbReference type="ARBA" id="ARBA00022989"/>
    </source>
</evidence>
<evidence type="ECO:0000256" key="6">
    <source>
        <dbReference type="SAM" id="Phobius"/>
    </source>
</evidence>
<feature type="transmembrane region" description="Helical" evidence="6">
    <location>
        <begin position="176"/>
        <end position="195"/>
    </location>
</feature>
<reference evidence="8 9" key="1">
    <citation type="submission" date="2014-06" db="EMBL/GenBank/DDBJ databases">
        <authorList>
            <person name="Le Roux F."/>
        </authorList>
    </citation>
    <scope>NUCLEOTIDE SEQUENCE [LARGE SCALE GENOMIC DNA]</scope>
    <source>
        <strain evidence="8 9">J2-31</strain>
    </source>
</reference>
<feature type="domain" description="EamA" evidence="7">
    <location>
        <begin position="6"/>
        <end position="137"/>
    </location>
</feature>
<dbReference type="InterPro" id="IPR050638">
    <property type="entry name" value="AA-Vitamin_Transporters"/>
</dbReference>
<feature type="transmembrane region" description="Helical" evidence="6">
    <location>
        <begin position="96"/>
        <end position="114"/>
    </location>
</feature>
<feature type="transmembrane region" description="Helical" evidence="6">
    <location>
        <begin position="237"/>
        <end position="257"/>
    </location>
</feature>
<feature type="transmembrane region" description="Helical" evidence="6">
    <location>
        <begin position="207"/>
        <end position="225"/>
    </location>
</feature>
<evidence type="ECO:0000256" key="5">
    <source>
        <dbReference type="ARBA" id="ARBA00023136"/>
    </source>
</evidence>
<dbReference type="EMBL" id="CCKJ01000037">
    <property type="protein sequence ID" value="CDT80316.1"/>
    <property type="molecule type" value="Genomic_DNA"/>
</dbReference>
<gene>
    <name evidence="8" type="ORF">VCR31J2_1310876</name>
</gene>
<comment type="caution">
    <text evidence="8">The sequence shown here is derived from an EMBL/GenBank/DDBJ whole genome shotgun (WGS) entry which is preliminary data.</text>
</comment>
<dbReference type="GO" id="GO:0016020">
    <property type="term" value="C:membrane"/>
    <property type="evidence" value="ECO:0007669"/>
    <property type="project" value="UniProtKB-SubCell"/>
</dbReference>
<feature type="transmembrane region" description="Helical" evidence="6">
    <location>
        <begin position="35"/>
        <end position="52"/>
    </location>
</feature>
<organism evidence="8 9">
    <name type="scientific">Vibrio coralliirubri</name>
    <dbReference type="NCBI Taxonomy" id="1516159"/>
    <lineage>
        <taxon>Bacteria</taxon>
        <taxon>Pseudomonadati</taxon>
        <taxon>Pseudomonadota</taxon>
        <taxon>Gammaproteobacteria</taxon>
        <taxon>Vibrionales</taxon>
        <taxon>Vibrionaceae</taxon>
        <taxon>Vibrio</taxon>
    </lineage>
</organism>
<feature type="transmembrane region" description="Helical" evidence="6">
    <location>
        <begin position="9"/>
        <end position="29"/>
    </location>
</feature>